<organism evidence="1 2">
    <name type="scientific">Amanita muscaria (strain Koide BX008)</name>
    <dbReference type="NCBI Taxonomy" id="946122"/>
    <lineage>
        <taxon>Eukaryota</taxon>
        <taxon>Fungi</taxon>
        <taxon>Dikarya</taxon>
        <taxon>Basidiomycota</taxon>
        <taxon>Agaricomycotina</taxon>
        <taxon>Agaricomycetes</taxon>
        <taxon>Agaricomycetidae</taxon>
        <taxon>Agaricales</taxon>
        <taxon>Pluteineae</taxon>
        <taxon>Amanitaceae</taxon>
        <taxon>Amanita</taxon>
    </lineage>
</organism>
<dbReference type="Proteomes" id="UP000054549">
    <property type="component" value="Unassembled WGS sequence"/>
</dbReference>
<dbReference type="InParanoid" id="A0A0C2WER7"/>
<dbReference type="AlphaFoldDB" id="A0A0C2WER7"/>
<reference evidence="1 2" key="1">
    <citation type="submission" date="2014-04" db="EMBL/GenBank/DDBJ databases">
        <title>Evolutionary Origins and Diversification of the Mycorrhizal Mutualists.</title>
        <authorList>
            <consortium name="DOE Joint Genome Institute"/>
            <consortium name="Mycorrhizal Genomics Consortium"/>
            <person name="Kohler A."/>
            <person name="Kuo A."/>
            <person name="Nagy L.G."/>
            <person name="Floudas D."/>
            <person name="Copeland A."/>
            <person name="Barry K.W."/>
            <person name="Cichocki N."/>
            <person name="Veneault-Fourrey C."/>
            <person name="LaButti K."/>
            <person name="Lindquist E.A."/>
            <person name="Lipzen A."/>
            <person name="Lundell T."/>
            <person name="Morin E."/>
            <person name="Murat C."/>
            <person name="Riley R."/>
            <person name="Ohm R."/>
            <person name="Sun H."/>
            <person name="Tunlid A."/>
            <person name="Henrissat B."/>
            <person name="Grigoriev I.V."/>
            <person name="Hibbett D.S."/>
            <person name="Martin F."/>
        </authorList>
    </citation>
    <scope>NUCLEOTIDE SEQUENCE [LARGE SCALE GENOMIC DNA]</scope>
    <source>
        <strain evidence="1 2">Koide BX008</strain>
    </source>
</reference>
<sequence length="793" mass="89979">MQAGTVEAKSSPPRLTRQETETKMAAALAGFEKYIKSLAAGELDGYLDKIRPDKLKELGVVLPPNPILLIHDLGKHTDQERIKDLFECDRDDICDIVHLFSVSGSGKTRLSLNGLCSHWGLYISCRTMRGTASGSNDFKVATDMLQTMSDWRTSSSDLSNNDSVAHRAFTMLLCARVFILKQLVQHFPDNTKITDARLRWVLAQVLPPRFRLEDEDLFVKVLQVIRGAETGPMLDIIRDSLSNIITKRPDLFPNAPLVVVIDEAQMAAEYLNFFRSASGTERRPILREMVHFFHSSPIFKRIILSGTGLSMEMVKAAVGSLSAKQVPDESQGLFTNVGCFTREGSSQEAYIRRYLTLSDNDISDKRLLERMKYWFSGRYRLTASLIELFLHSENVPRHRVLTSFAEHLTGFKITDAIELEADEPPISPDLDEKIKTYRSLTELGRLFKEEGLSNRMQLINCLTDALMRWTLGSEPTSIPIKDKMHEMIALGVGFLDKMPRTRALKHVKNLPVYISEPLVVLSLRSLFEQQRWTTMKEWMIRSFRNALNPSTLGYVFETALPLVLMEIFGGKFSPLEEAFDFGSKSLGSRRVTLVSLKRVAGGNLQTCPVSWNEGSSDRLGFKAKTQTDVLKFLDDPEGKVFLFPDNHMHPDLLWFFQDKDTKELIIGVNQSKIKTKFDDGTWQGAINSVTPEFFYTMVVKGERIQYARVSHPNLVADLERTLKTNLWEDEDAPEDQQFRKTPRFLRVISSPDDKQDKHLDGKDDLVVFRWDQVQKYIGSTADSVVNTIGSVVL</sequence>
<dbReference type="EMBL" id="KN818699">
    <property type="protein sequence ID" value="KIL54568.1"/>
    <property type="molecule type" value="Genomic_DNA"/>
</dbReference>
<dbReference type="OrthoDB" id="2393824at2759"/>
<keyword evidence="2" id="KW-1185">Reference proteome</keyword>
<protein>
    <submittedName>
        <fullName evidence="1">Uncharacterized protein</fullName>
    </submittedName>
</protein>
<evidence type="ECO:0000313" key="2">
    <source>
        <dbReference type="Proteomes" id="UP000054549"/>
    </source>
</evidence>
<evidence type="ECO:0000313" key="1">
    <source>
        <dbReference type="EMBL" id="KIL54568.1"/>
    </source>
</evidence>
<name>A0A0C2WER7_AMAMK</name>
<dbReference type="HOGENOM" id="CLU_317618_0_0_1"/>
<gene>
    <name evidence="1" type="ORF">M378DRAFT_753070</name>
</gene>
<proteinExistence type="predicted"/>
<accession>A0A0C2WER7</accession>